<organism evidence="4 5">
    <name type="scientific">Haloferula sargassicola</name>
    <dbReference type="NCBI Taxonomy" id="490096"/>
    <lineage>
        <taxon>Bacteria</taxon>
        <taxon>Pseudomonadati</taxon>
        <taxon>Verrucomicrobiota</taxon>
        <taxon>Verrucomicrobiia</taxon>
        <taxon>Verrucomicrobiales</taxon>
        <taxon>Verrucomicrobiaceae</taxon>
        <taxon>Haloferula</taxon>
    </lineage>
</organism>
<evidence type="ECO:0000256" key="1">
    <source>
        <dbReference type="SAM" id="MobiDB-lite"/>
    </source>
</evidence>
<keyword evidence="5" id="KW-1185">Reference proteome</keyword>
<dbReference type="Proteomes" id="UP001476282">
    <property type="component" value="Unassembled WGS sequence"/>
</dbReference>
<feature type="domain" description="Ice-binding protein C-terminal" evidence="3">
    <location>
        <begin position="199"/>
        <end position="221"/>
    </location>
</feature>
<feature type="region of interest" description="Disordered" evidence="1">
    <location>
        <begin position="174"/>
        <end position="197"/>
    </location>
</feature>
<gene>
    <name evidence="4" type="ORF">Hsar01_02030</name>
</gene>
<dbReference type="InterPro" id="IPR013424">
    <property type="entry name" value="Ice-binding_C"/>
</dbReference>
<keyword evidence="2" id="KW-0732">Signal</keyword>
<feature type="compositionally biased region" description="Polar residues" evidence="1">
    <location>
        <begin position="174"/>
        <end position="190"/>
    </location>
</feature>
<proteinExistence type="predicted"/>
<evidence type="ECO:0000256" key="2">
    <source>
        <dbReference type="SAM" id="SignalP"/>
    </source>
</evidence>
<dbReference type="Pfam" id="PF07589">
    <property type="entry name" value="PEP-CTERM"/>
    <property type="match status" value="1"/>
</dbReference>
<protein>
    <recommendedName>
        <fullName evidence="3">Ice-binding protein C-terminal domain-containing protein</fullName>
    </recommendedName>
</protein>
<evidence type="ECO:0000313" key="5">
    <source>
        <dbReference type="Proteomes" id="UP001476282"/>
    </source>
</evidence>
<evidence type="ECO:0000313" key="4">
    <source>
        <dbReference type="EMBL" id="GAA5482806.1"/>
    </source>
</evidence>
<dbReference type="NCBIfam" id="TIGR02595">
    <property type="entry name" value="PEP_CTERM"/>
    <property type="match status" value="1"/>
</dbReference>
<dbReference type="EMBL" id="BAABRI010000010">
    <property type="protein sequence ID" value="GAA5482806.1"/>
    <property type="molecule type" value="Genomic_DNA"/>
</dbReference>
<comment type="caution">
    <text evidence="4">The sequence shown here is derived from an EMBL/GenBank/DDBJ whole genome shotgun (WGS) entry which is preliminary data.</text>
</comment>
<feature type="chain" id="PRO_5046496757" description="Ice-binding protein C-terminal domain-containing protein" evidence="2">
    <location>
        <begin position="21"/>
        <end position="224"/>
    </location>
</feature>
<evidence type="ECO:0000259" key="3">
    <source>
        <dbReference type="Pfam" id="PF07589"/>
    </source>
</evidence>
<accession>A0ABP9UR09</accession>
<name>A0ABP9UR09_9BACT</name>
<dbReference type="RefSeq" id="WP_353566935.1">
    <property type="nucleotide sequence ID" value="NZ_BAABRI010000010.1"/>
</dbReference>
<sequence length="224" mass="23522">MKALVFSLLTAAAIATNLHAAVVDLRLTADSISGGSTFSGTQAWFPENQSFYGDVGSNGFDIVIRYDTASTPFNISGALGRQFNGTMVSGTIGSRDISTIDNLSVILSLIDQAGSTSLLVSARELPYGELSLGYIWNEALFSLTDIDKTMSATTLPDQASLIANIDQINASVRNSRNSAGVQGTRETGSGPSDGVTYAPVPEPSTTVFFGLAGTLALLRRRSRA</sequence>
<reference evidence="4 5" key="1">
    <citation type="submission" date="2024-02" db="EMBL/GenBank/DDBJ databases">
        <title>Haloferula sargassicola NBRC 104335.</title>
        <authorList>
            <person name="Ichikawa N."/>
            <person name="Katano-Makiyama Y."/>
            <person name="Hidaka K."/>
        </authorList>
    </citation>
    <scope>NUCLEOTIDE SEQUENCE [LARGE SCALE GENOMIC DNA]</scope>
    <source>
        <strain evidence="4 5">NBRC 104335</strain>
    </source>
</reference>
<feature type="signal peptide" evidence="2">
    <location>
        <begin position="1"/>
        <end position="20"/>
    </location>
</feature>